<evidence type="ECO:0000313" key="5">
    <source>
        <dbReference type="Proteomes" id="UP000253728"/>
    </source>
</evidence>
<dbReference type="InterPro" id="IPR039426">
    <property type="entry name" value="TonB-dep_rcpt-like"/>
</dbReference>
<dbReference type="InterPro" id="IPR012910">
    <property type="entry name" value="Plug_dom"/>
</dbReference>
<keyword evidence="1" id="KW-0998">Cell outer membrane</keyword>
<feature type="signal peptide" evidence="2">
    <location>
        <begin position="1"/>
        <end position="23"/>
    </location>
</feature>
<proteinExistence type="inferred from homology"/>
<dbReference type="PANTHER" id="PTHR30069:SF50">
    <property type="entry name" value="TONB-DEPENDENT RECEPTOR HI_1217-RELATED"/>
    <property type="match status" value="1"/>
</dbReference>
<keyword evidence="2" id="KW-0732">Signal</keyword>
<name>A0A336N739_AGGAP</name>
<feature type="chain" id="PRO_5016339085" evidence="2">
    <location>
        <begin position="24"/>
        <end position="426"/>
    </location>
</feature>
<keyword evidence="1" id="KW-1134">Transmembrane beta strand</keyword>
<keyword evidence="1" id="KW-0472">Membrane</keyword>
<dbReference type="EMBL" id="UFSP01000003">
    <property type="protein sequence ID" value="SSZ30175.1"/>
    <property type="molecule type" value="Genomic_DNA"/>
</dbReference>
<dbReference type="PANTHER" id="PTHR30069">
    <property type="entry name" value="TONB-DEPENDENT OUTER MEMBRANE RECEPTOR"/>
    <property type="match status" value="1"/>
</dbReference>
<evidence type="ECO:0000256" key="1">
    <source>
        <dbReference type="PROSITE-ProRule" id="PRU01360"/>
    </source>
</evidence>
<dbReference type="Proteomes" id="UP000253728">
    <property type="component" value="Unassembled WGS sequence"/>
</dbReference>
<reference evidence="4 5" key="1">
    <citation type="submission" date="2018-06" db="EMBL/GenBank/DDBJ databases">
        <authorList>
            <consortium name="Pathogen Informatics"/>
            <person name="Doyle S."/>
        </authorList>
    </citation>
    <scope>NUCLEOTIDE SEQUENCE [LARGE SCALE GENOMIC DNA]</scope>
    <source>
        <strain evidence="4 5">NCTC5908</strain>
    </source>
</reference>
<sequence>MRKTIKLNLITFCLLNVINITYAEEQLNQIDVVEKIIANEKKPFTEAKAKSTREHVFKETQSIDNVVRSIPGAFTQQDKGSGVLSLNIRGETGFGRANTMVDGITQTFYSTSMDSGQAGGNSQFGASLDPNFIAGIDLTKGNFSGTNGVNSLYGSANFRTLGVNDVILGDKNLGFIIKGMTGTNATKSNYMAMAATRKWLDNGGYVGMLYGYSRREVSQDYKIGGGGKKIADVGDDFLQQQKNKQFTEAGFVFDRAKGRWMPDLNKNLWACNAPVPSQPEPYDCKYYKNAERKRILEDPDNSPELQKQIDETNAAFERNNEQYRLAPLDPSSVRQSSHSHLVKLEYGDDRHTLNLQLRALDNAIGTRKIENRNYQLNYNFNNNGYIDMNLLLAHNVGKSKYPKGSRFTGWEVLKYLETKNAADILI</sequence>
<dbReference type="GO" id="GO:0009279">
    <property type="term" value="C:cell outer membrane"/>
    <property type="evidence" value="ECO:0007669"/>
    <property type="project" value="UniProtKB-SubCell"/>
</dbReference>
<dbReference type="STRING" id="732.ADJ80_04280"/>
<dbReference type="AlphaFoldDB" id="A0A336N739"/>
<evidence type="ECO:0000259" key="3">
    <source>
        <dbReference type="Pfam" id="PF07715"/>
    </source>
</evidence>
<dbReference type="GO" id="GO:0044718">
    <property type="term" value="P:siderophore transmembrane transport"/>
    <property type="evidence" value="ECO:0007669"/>
    <property type="project" value="TreeGrafter"/>
</dbReference>
<keyword evidence="4" id="KW-0675">Receptor</keyword>
<dbReference type="PROSITE" id="PS52016">
    <property type="entry name" value="TONB_DEPENDENT_REC_3"/>
    <property type="match status" value="1"/>
</dbReference>
<keyword evidence="1" id="KW-0813">Transport</keyword>
<dbReference type="Pfam" id="PF07715">
    <property type="entry name" value="Plug"/>
    <property type="match status" value="1"/>
</dbReference>
<dbReference type="GO" id="GO:0015344">
    <property type="term" value="F:siderophore uptake transmembrane transporter activity"/>
    <property type="evidence" value="ECO:0007669"/>
    <property type="project" value="TreeGrafter"/>
</dbReference>
<dbReference type="SUPFAM" id="SSF56935">
    <property type="entry name" value="Porins"/>
    <property type="match status" value="1"/>
</dbReference>
<evidence type="ECO:0000256" key="2">
    <source>
        <dbReference type="SAM" id="SignalP"/>
    </source>
</evidence>
<comment type="similarity">
    <text evidence="1">Belongs to the TonB-dependent receptor family.</text>
</comment>
<keyword evidence="1" id="KW-0812">Transmembrane</keyword>
<evidence type="ECO:0000313" key="4">
    <source>
        <dbReference type="EMBL" id="SSZ30175.1"/>
    </source>
</evidence>
<feature type="domain" description="TonB-dependent receptor plug" evidence="3">
    <location>
        <begin position="60"/>
        <end position="154"/>
    </location>
</feature>
<dbReference type="Gene3D" id="2.170.130.10">
    <property type="entry name" value="TonB-dependent receptor, plug domain"/>
    <property type="match status" value="1"/>
</dbReference>
<dbReference type="InterPro" id="IPR037066">
    <property type="entry name" value="Plug_dom_sf"/>
</dbReference>
<protein>
    <submittedName>
        <fullName evidence="4">Probable TonB-dependent receptor HI_1217</fullName>
    </submittedName>
</protein>
<accession>A0A336N739</accession>
<gene>
    <name evidence="4" type="ORF">NCTC5908_01997</name>
</gene>
<comment type="subcellular location">
    <subcellularLocation>
        <location evidence="1">Cell outer membrane</location>
        <topology evidence="1">Multi-pass membrane protein</topology>
    </subcellularLocation>
</comment>
<organism evidence="4 5">
    <name type="scientific">Aggregatibacter aphrophilus</name>
    <name type="common">Haemophilus aphrophilus</name>
    <dbReference type="NCBI Taxonomy" id="732"/>
    <lineage>
        <taxon>Bacteria</taxon>
        <taxon>Pseudomonadati</taxon>
        <taxon>Pseudomonadota</taxon>
        <taxon>Gammaproteobacteria</taxon>
        <taxon>Pasteurellales</taxon>
        <taxon>Pasteurellaceae</taxon>
        <taxon>Aggregatibacter</taxon>
    </lineage>
</organism>